<evidence type="ECO:0000256" key="1">
    <source>
        <dbReference type="SAM" id="MobiDB-lite"/>
    </source>
</evidence>
<reference evidence="2 3" key="1">
    <citation type="journal article" date="2022" name="Allergy">
        <title>Genome assembly and annotation of Periplaneta americana reveal a comprehensive cockroach allergen profile.</title>
        <authorList>
            <person name="Wang L."/>
            <person name="Xiong Q."/>
            <person name="Saelim N."/>
            <person name="Wang L."/>
            <person name="Nong W."/>
            <person name="Wan A.T."/>
            <person name="Shi M."/>
            <person name="Liu X."/>
            <person name="Cao Q."/>
            <person name="Hui J.H.L."/>
            <person name="Sookrung N."/>
            <person name="Leung T.F."/>
            <person name="Tungtrongchitr A."/>
            <person name="Tsui S.K.W."/>
        </authorList>
    </citation>
    <scope>NUCLEOTIDE SEQUENCE [LARGE SCALE GENOMIC DNA]</scope>
    <source>
        <strain evidence="2">PWHHKU_190912</strain>
    </source>
</reference>
<feature type="region of interest" description="Disordered" evidence="1">
    <location>
        <begin position="1"/>
        <end position="21"/>
    </location>
</feature>
<comment type="caution">
    <text evidence="2">The sequence shown here is derived from an EMBL/GenBank/DDBJ whole genome shotgun (WGS) entry which is preliminary data.</text>
</comment>
<evidence type="ECO:0000313" key="2">
    <source>
        <dbReference type="EMBL" id="KAJ4443145.1"/>
    </source>
</evidence>
<proteinExistence type="predicted"/>
<name>A0ABQ8TBU1_PERAM</name>
<accession>A0ABQ8TBU1</accession>
<dbReference type="EMBL" id="JAJSOF020000013">
    <property type="protein sequence ID" value="KAJ4443145.1"/>
    <property type="molecule type" value="Genomic_DNA"/>
</dbReference>
<evidence type="ECO:0000313" key="3">
    <source>
        <dbReference type="Proteomes" id="UP001148838"/>
    </source>
</evidence>
<organism evidence="2 3">
    <name type="scientific">Periplaneta americana</name>
    <name type="common">American cockroach</name>
    <name type="synonym">Blatta americana</name>
    <dbReference type="NCBI Taxonomy" id="6978"/>
    <lineage>
        <taxon>Eukaryota</taxon>
        <taxon>Metazoa</taxon>
        <taxon>Ecdysozoa</taxon>
        <taxon>Arthropoda</taxon>
        <taxon>Hexapoda</taxon>
        <taxon>Insecta</taxon>
        <taxon>Pterygota</taxon>
        <taxon>Neoptera</taxon>
        <taxon>Polyneoptera</taxon>
        <taxon>Dictyoptera</taxon>
        <taxon>Blattodea</taxon>
        <taxon>Blattoidea</taxon>
        <taxon>Blattidae</taxon>
        <taxon>Blattinae</taxon>
        <taxon>Periplaneta</taxon>
    </lineage>
</organism>
<gene>
    <name evidence="2" type="ORF">ANN_04795</name>
</gene>
<keyword evidence="3" id="KW-1185">Reference proteome</keyword>
<protein>
    <submittedName>
        <fullName evidence="2">Uncharacterized protein</fullName>
    </submittedName>
</protein>
<sequence>MAGLCEGGNEPPGSLKASNKADNACDDVESSKFIILIDKRAGFEFEESSMSSYPRLGLRGGGGERRGDTNSLLKLKYQRYELENFNDEKYCVSTRELQNRAYNRLSFELSESIRQGRASDRMFEFQPVAPDVLQARQNTDIF</sequence>
<dbReference type="Proteomes" id="UP001148838">
    <property type="component" value="Unassembled WGS sequence"/>
</dbReference>